<dbReference type="GeneID" id="87808527"/>
<organism evidence="1 2">
    <name type="scientific">Vanrija pseudolonga</name>
    <dbReference type="NCBI Taxonomy" id="143232"/>
    <lineage>
        <taxon>Eukaryota</taxon>
        <taxon>Fungi</taxon>
        <taxon>Dikarya</taxon>
        <taxon>Basidiomycota</taxon>
        <taxon>Agaricomycotina</taxon>
        <taxon>Tremellomycetes</taxon>
        <taxon>Trichosporonales</taxon>
        <taxon>Trichosporonaceae</taxon>
        <taxon>Vanrija</taxon>
    </lineage>
</organism>
<name>A0AAF1BIN8_9TREE</name>
<dbReference type="RefSeq" id="XP_062627809.1">
    <property type="nucleotide sequence ID" value="XM_062771825.1"/>
</dbReference>
<keyword evidence="2" id="KW-1185">Reference proteome</keyword>
<sequence>MLDHTAYPSIIAAILSYADIPTRLAFSCTSRAYRTQITAELLHHVALRADDGRLSFRAADSTQLPYLPALVHVLDLDGDSYAPAVPPAPGITTLPRPLRDALTSLRLVRRRGTATQDVNDPYKFEFVPTVVDFLDLDYGVQITAVGDYDLGLSTQRHVLHLRWDDDMPIDADDGRLIHDTEFLFHQKAEFDYVLVVQGYASAGRARLASALEVLRIVLSGLAESALEPDASMRITIVGLETTDMVLPHPVAVPEGLDVPEPLRQAAAFLENAVGSIHDYEYEEPSSALFRRMVRFATLEEWRGGLEEEERAVVGQWDEL</sequence>
<evidence type="ECO:0000313" key="2">
    <source>
        <dbReference type="Proteomes" id="UP000827549"/>
    </source>
</evidence>
<protein>
    <submittedName>
        <fullName evidence="1">Uncharacterized protein</fullName>
    </submittedName>
</protein>
<accession>A0AAF1BIN8</accession>
<dbReference type="AlphaFoldDB" id="A0AAF1BIN8"/>
<evidence type="ECO:0000313" key="1">
    <source>
        <dbReference type="EMBL" id="WOO81777.1"/>
    </source>
</evidence>
<reference evidence="1" key="1">
    <citation type="submission" date="2023-10" db="EMBL/GenBank/DDBJ databases">
        <authorList>
            <person name="Noh H."/>
        </authorList>
    </citation>
    <scope>NUCLEOTIDE SEQUENCE</scope>
    <source>
        <strain evidence="1">DUCC4014</strain>
    </source>
</reference>
<dbReference type="Proteomes" id="UP000827549">
    <property type="component" value="Chromosome 4"/>
</dbReference>
<dbReference type="EMBL" id="CP086717">
    <property type="protein sequence ID" value="WOO81777.1"/>
    <property type="molecule type" value="Genomic_DNA"/>
</dbReference>
<proteinExistence type="predicted"/>
<gene>
    <name evidence="1" type="ORF">LOC62_04G005298</name>
</gene>